<dbReference type="AlphaFoldDB" id="A0A6L6IUI1"/>
<gene>
    <name evidence="2" type="ORF">GL284_06075</name>
</gene>
<evidence type="ECO:0000313" key="3">
    <source>
        <dbReference type="Proteomes" id="UP000478740"/>
    </source>
</evidence>
<accession>A0A6L6IUI1</accession>
<keyword evidence="3" id="KW-1185">Reference proteome</keyword>
<evidence type="ECO:0000313" key="2">
    <source>
        <dbReference type="EMBL" id="MTH63833.1"/>
    </source>
</evidence>
<dbReference type="Proteomes" id="UP000478740">
    <property type="component" value="Unassembled WGS sequence"/>
</dbReference>
<dbReference type="EMBL" id="WMII01000004">
    <property type="protein sequence ID" value="MTH63833.1"/>
    <property type="molecule type" value="Genomic_DNA"/>
</dbReference>
<evidence type="ECO:0000256" key="1">
    <source>
        <dbReference type="SAM" id="MobiDB-lite"/>
    </source>
</evidence>
<feature type="compositionally biased region" description="Polar residues" evidence="1">
    <location>
        <begin position="108"/>
        <end position="117"/>
    </location>
</feature>
<sequence>MPSTSSPGRKPPAFYDVPLQDVPERQRFLRAWTLGKQVRKTAENLARLVVGLTHQMLQFSQRNASPPPEQSRKPASAGHHGRSQRSARYFGSVIAIAVPSNPADASPTLASSATRMSNSEKLKAGSQDPFP</sequence>
<name>A0A6L6IUI1_9RHOB</name>
<organism evidence="2 3">
    <name type="scientific">Paracoccus shanxieyensis</name>
    <dbReference type="NCBI Taxonomy" id="2675752"/>
    <lineage>
        <taxon>Bacteria</taxon>
        <taxon>Pseudomonadati</taxon>
        <taxon>Pseudomonadota</taxon>
        <taxon>Alphaproteobacteria</taxon>
        <taxon>Rhodobacterales</taxon>
        <taxon>Paracoccaceae</taxon>
        <taxon>Paracoccus</taxon>
    </lineage>
</organism>
<feature type="region of interest" description="Disordered" evidence="1">
    <location>
        <begin position="59"/>
        <end position="85"/>
    </location>
</feature>
<dbReference type="RefSeq" id="WP_155043705.1">
    <property type="nucleotide sequence ID" value="NZ_WMII01000004.1"/>
</dbReference>
<feature type="region of interest" description="Disordered" evidence="1">
    <location>
        <begin position="100"/>
        <end position="131"/>
    </location>
</feature>
<protein>
    <submittedName>
        <fullName evidence="2">Uncharacterized protein</fullName>
    </submittedName>
</protein>
<reference evidence="2 3" key="1">
    <citation type="submission" date="2019-11" db="EMBL/GenBank/DDBJ databases">
        <authorList>
            <person name="Dong K."/>
        </authorList>
    </citation>
    <scope>NUCLEOTIDE SEQUENCE [LARGE SCALE GENOMIC DNA]</scope>
    <source>
        <strain evidence="2 3">DK608</strain>
    </source>
</reference>
<comment type="caution">
    <text evidence="2">The sequence shown here is derived from an EMBL/GenBank/DDBJ whole genome shotgun (WGS) entry which is preliminary data.</text>
</comment>
<proteinExistence type="predicted"/>